<proteinExistence type="inferred from homology"/>
<dbReference type="InterPro" id="IPR018376">
    <property type="entry name" value="Enoyl-CoA_hyd/isom_CS"/>
</dbReference>
<comment type="pathway">
    <text evidence="1">Lipid metabolism.</text>
</comment>
<dbReference type="CDD" id="cd06558">
    <property type="entry name" value="crotonase-like"/>
    <property type="match status" value="1"/>
</dbReference>
<dbReference type="AlphaFoldDB" id="A0A926ESS2"/>
<dbReference type="InterPro" id="IPR001753">
    <property type="entry name" value="Enoyl-CoA_hydra/iso"/>
</dbReference>
<dbReference type="SUPFAM" id="SSF52096">
    <property type="entry name" value="ClpP/crotonase"/>
    <property type="match status" value="1"/>
</dbReference>
<evidence type="ECO:0000313" key="5">
    <source>
        <dbReference type="EMBL" id="MBC8585829.1"/>
    </source>
</evidence>
<dbReference type="GO" id="GO:0006635">
    <property type="term" value="P:fatty acid beta-oxidation"/>
    <property type="evidence" value="ECO:0007669"/>
    <property type="project" value="TreeGrafter"/>
</dbReference>
<dbReference type="PROSITE" id="PS00166">
    <property type="entry name" value="ENOYL_COA_HYDRATASE"/>
    <property type="match status" value="1"/>
</dbReference>
<dbReference type="GO" id="GO:0016829">
    <property type="term" value="F:lyase activity"/>
    <property type="evidence" value="ECO:0007669"/>
    <property type="project" value="UniProtKB-KW"/>
</dbReference>
<dbReference type="PANTHER" id="PTHR11941">
    <property type="entry name" value="ENOYL-COA HYDRATASE-RELATED"/>
    <property type="match status" value="1"/>
</dbReference>
<protein>
    <submittedName>
        <fullName evidence="5">Enoyl-CoA hydratase/isomerase family protein</fullName>
    </submittedName>
</protein>
<dbReference type="InterPro" id="IPR029045">
    <property type="entry name" value="ClpP/crotonase-like_dom_sf"/>
</dbReference>
<comment type="caution">
    <text evidence="5">The sequence shown here is derived from an EMBL/GenBank/DDBJ whole genome shotgun (WGS) entry which is preliminary data.</text>
</comment>
<organism evidence="5 6">
    <name type="scientific">Youxingia wuxianensis</name>
    <dbReference type="NCBI Taxonomy" id="2763678"/>
    <lineage>
        <taxon>Bacteria</taxon>
        <taxon>Bacillati</taxon>
        <taxon>Bacillota</taxon>
        <taxon>Clostridia</taxon>
        <taxon>Eubacteriales</taxon>
        <taxon>Oscillospiraceae</taxon>
        <taxon>Youxingia</taxon>
    </lineage>
</organism>
<evidence type="ECO:0000256" key="1">
    <source>
        <dbReference type="ARBA" id="ARBA00005189"/>
    </source>
</evidence>
<name>A0A926ESS2_9FIRM</name>
<reference evidence="5" key="1">
    <citation type="submission" date="2020-08" db="EMBL/GenBank/DDBJ databases">
        <title>Genome public.</title>
        <authorList>
            <person name="Liu C."/>
            <person name="Sun Q."/>
        </authorList>
    </citation>
    <scope>NUCLEOTIDE SEQUENCE</scope>
    <source>
        <strain evidence="5">NSJ-64</strain>
    </source>
</reference>
<evidence type="ECO:0000313" key="6">
    <source>
        <dbReference type="Proteomes" id="UP000623678"/>
    </source>
</evidence>
<keyword evidence="3" id="KW-0456">Lyase</keyword>
<accession>A0A926ESS2</accession>
<dbReference type="FunFam" id="3.90.226.10:FF:000009">
    <property type="entry name" value="Carnitinyl-CoA dehydratase"/>
    <property type="match status" value="1"/>
</dbReference>
<dbReference type="PANTHER" id="PTHR11941:SF54">
    <property type="entry name" value="ENOYL-COA HYDRATASE, MITOCHONDRIAL"/>
    <property type="match status" value="1"/>
</dbReference>
<evidence type="ECO:0000256" key="2">
    <source>
        <dbReference type="ARBA" id="ARBA00005254"/>
    </source>
</evidence>
<evidence type="ECO:0000256" key="3">
    <source>
        <dbReference type="ARBA" id="ARBA00023239"/>
    </source>
</evidence>
<dbReference type="Gene3D" id="3.90.226.10">
    <property type="entry name" value="2-enoyl-CoA Hydratase, Chain A, domain 1"/>
    <property type="match status" value="1"/>
</dbReference>
<gene>
    <name evidence="5" type="ORF">H8705_09550</name>
</gene>
<dbReference type="Pfam" id="PF00378">
    <property type="entry name" value="ECH_1"/>
    <property type="match status" value="1"/>
</dbReference>
<dbReference type="Proteomes" id="UP000623678">
    <property type="component" value="Unassembled WGS sequence"/>
</dbReference>
<comment type="similarity">
    <text evidence="2 4">Belongs to the enoyl-CoA hydratase/isomerase family.</text>
</comment>
<evidence type="ECO:0000256" key="4">
    <source>
        <dbReference type="RuleBase" id="RU003707"/>
    </source>
</evidence>
<sequence>MEYTNNLVIVDVSNPKVAVVTLNNPPLNLVTLGLRAELSDVLHKLEEDSRVRVVVLTGSGERAFCVGSDINEFPQVWDNVIGKKLQNENLCFDAIEQLSKPVIAAMEGHVLGGGCEMSMACDIRIMSETGHIGLPEINLGVFPGSGGLFRLAKLVGPSKAVEMMYTGELLTAQQALEYGLVSRLAPAGMVKKTAMELAEQIAQKPFEAIKLIKQGVRELWLKPNKECFYENLAFSKTVFKTEDCAEGVDAFLNKRVPKFR</sequence>
<dbReference type="EMBL" id="JACRTD010000006">
    <property type="protein sequence ID" value="MBC8585829.1"/>
    <property type="molecule type" value="Genomic_DNA"/>
</dbReference>
<keyword evidence="6" id="KW-1185">Reference proteome</keyword>